<keyword evidence="3" id="KW-0863">Zinc-finger</keyword>
<keyword evidence="4" id="KW-0862">Zinc</keyword>
<evidence type="ECO:0000256" key="1">
    <source>
        <dbReference type="ARBA" id="ARBA00004123"/>
    </source>
</evidence>
<comment type="caution">
    <text evidence="7">The sequence shown here is derived from an EMBL/GenBank/DDBJ whole genome shotgun (WGS) entry which is preliminary data.</text>
</comment>
<feature type="region of interest" description="Disordered" evidence="6">
    <location>
        <begin position="1"/>
        <end position="60"/>
    </location>
</feature>
<organism evidence="7 8">
    <name type="scientific">Frankliniella fusca</name>
    <dbReference type="NCBI Taxonomy" id="407009"/>
    <lineage>
        <taxon>Eukaryota</taxon>
        <taxon>Metazoa</taxon>
        <taxon>Ecdysozoa</taxon>
        <taxon>Arthropoda</taxon>
        <taxon>Hexapoda</taxon>
        <taxon>Insecta</taxon>
        <taxon>Pterygota</taxon>
        <taxon>Neoptera</taxon>
        <taxon>Paraneoptera</taxon>
        <taxon>Thysanoptera</taxon>
        <taxon>Terebrantia</taxon>
        <taxon>Thripoidea</taxon>
        <taxon>Thripidae</taxon>
        <taxon>Frankliniella</taxon>
    </lineage>
</organism>
<evidence type="ECO:0000256" key="3">
    <source>
        <dbReference type="ARBA" id="ARBA00022771"/>
    </source>
</evidence>
<keyword evidence="2" id="KW-0479">Metal-binding</keyword>
<dbReference type="InterPro" id="IPR012337">
    <property type="entry name" value="RNaseH-like_sf"/>
</dbReference>
<evidence type="ECO:0000256" key="5">
    <source>
        <dbReference type="ARBA" id="ARBA00023242"/>
    </source>
</evidence>
<gene>
    <name evidence="7" type="ORF">KUF71_007068</name>
</gene>
<reference evidence="7" key="1">
    <citation type="submission" date="2021-07" db="EMBL/GenBank/DDBJ databases">
        <authorList>
            <person name="Catto M.A."/>
            <person name="Jacobson A."/>
            <person name="Kennedy G."/>
            <person name="Labadie P."/>
            <person name="Hunt B.G."/>
            <person name="Srinivasan R."/>
        </authorList>
    </citation>
    <scope>NUCLEOTIDE SEQUENCE</scope>
    <source>
        <strain evidence="7">PL_HMW_Pooled</strain>
        <tissue evidence="7">Head</tissue>
    </source>
</reference>
<evidence type="ECO:0000256" key="6">
    <source>
        <dbReference type="SAM" id="MobiDB-lite"/>
    </source>
</evidence>
<dbReference type="Proteomes" id="UP001219518">
    <property type="component" value="Unassembled WGS sequence"/>
</dbReference>
<name>A0AAE1HAL8_9NEOP</name>
<keyword evidence="8" id="KW-1185">Reference proteome</keyword>
<dbReference type="AlphaFoldDB" id="A0AAE1HAL8"/>
<dbReference type="GO" id="GO:0016874">
    <property type="term" value="F:ligase activity"/>
    <property type="evidence" value="ECO:0007669"/>
    <property type="project" value="UniProtKB-KW"/>
</dbReference>
<dbReference type="EMBL" id="JAHWGI010000761">
    <property type="protein sequence ID" value="KAK3917589.1"/>
    <property type="molecule type" value="Genomic_DNA"/>
</dbReference>
<evidence type="ECO:0000313" key="8">
    <source>
        <dbReference type="Proteomes" id="UP001219518"/>
    </source>
</evidence>
<keyword evidence="7" id="KW-0436">Ligase</keyword>
<dbReference type="InterPro" id="IPR052035">
    <property type="entry name" value="ZnF_BED_domain_contain"/>
</dbReference>
<accession>A0AAE1HAL8</accession>
<sequence length="228" mass="25889">MITHLKTHDVVIAKQPAKGGRKRRSALNSTDDGNETENEDDPNPDDNDFEPSAKRLTPTRSKVQTLEACVSNINSFALIVKDNLPLRTPEKPGFQKFSNTLQPLYKIPSEPTMTRFIQDKYKALQARVQNMILRASHITLAMDLWTHKNTLRNHLGMTCCLTKDSKSTTVELGCRVMDEKKTAENVAAAIDRYCEDWKIDKEKSPIELQLHTVNSGQAHVHDYSMIRE</sequence>
<evidence type="ECO:0000256" key="4">
    <source>
        <dbReference type="ARBA" id="ARBA00022833"/>
    </source>
</evidence>
<keyword evidence="5" id="KW-0539">Nucleus</keyword>
<feature type="compositionally biased region" description="Acidic residues" evidence="6">
    <location>
        <begin position="32"/>
        <end position="49"/>
    </location>
</feature>
<protein>
    <submittedName>
        <fullName evidence="7">E3 SUMO-protein ligase ZBED1</fullName>
    </submittedName>
</protein>
<feature type="compositionally biased region" description="Basic and acidic residues" evidence="6">
    <location>
        <begin position="1"/>
        <end position="11"/>
    </location>
</feature>
<evidence type="ECO:0000313" key="7">
    <source>
        <dbReference type="EMBL" id="KAK3917589.1"/>
    </source>
</evidence>
<reference evidence="7" key="2">
    <citation type="journal article" date="2023" name="BMC Genomics">
        <title>Pest status, molecular evolution, and epigenetic factors derived from the genome assembly of Frankliniella fusca, a thysanopteran phytovirus vector.</title>
        <authorList>
            <person name="Catto M.A."/>
            <person name="Labadie P.E."/>
            <person name="Jacobson A.L."/>
            <person name="Kennedy G.G."/>
            <person name="Srinivasan R."/>
            <person name="Hunt B.G."/>
        </authorList>
    </citation>
    <scope>NUCLEOTIDE SEQUENCE</scope>
    <source>
        <strain evidence="7">PL_HMW_Pooled</strain>
    </source>
</reference>
<proteinExistence type="predicted"/>
<evidence type="ECO:0000256" key="2">
    <source>
        <dbReference type="ARBA" id="ARBA00022723"/>
    </source>
</evidence>
<dbReference type="SUPFAM" id="SSF53098">
    <property type="entry name" value="Ribonuclease H-like"/>
    <property type="match status" value="1"/>
</dbReference>
<dbReference type="GO" id="GO:0008270">
    <property type="term" value="F:zinc ion binding"/>
    <property type="evidence" value="ECO:0007669"/>
    <property type="project" value="UniProtKB-KW"/>
</dbReference>
<dbReference type="GO" id="GO:0005634">
    <property type="term" value="C:nucleus"/>
    <property type="evidence" value="ECO:0007669"/>
    <property type="project" value="UniProtKB-SubCell"/>
</dbReference>
<dbReference type="PANTHER" id="PTHR46481:SF10">
    <property type="entry name" value="ZINC FINGER BED DOMAIN-CONTAINING PROTEIN 39"/>
    <property type="match status" value="1"/>
</dbReference>
<comment type="subcellular location">
    <subcellularLocation>
        <location evidence="1">Nucleus</location>
    </subcellularLocation>
</comment>
<dbReference type="PANTHER" id="PTHR46481">
    <property type="entry name" value="ZINC FINGER BED DOMAIN-CONTAINING PROTEIN 4"/>
    <property type="match status" value="1"/>
</dbReference>